<reference evidence="3" key="1">
    <citation type="journal article" date="2023" name="Front. Mar. Sci.">
        <title>A new Merluccius polli reference genome to investigate the effects of global change in West African waters.</title>
        <authorList>
            <person name="Mateo J.L."/>
            <person name="Blanco-Fernandez C."/>
            <person name="Garcia-Vazquez E."/>
            <person name="Machado-Schiaffino G."/>
        </authorList>
    </citation>
    <scope>NUCLEOTIDE SEQUENCE</scope>
    <source>
        <strain evidence="3">C29</strain>
        <tissue evidence="3">Fin</tissue>
    </source>
</reference>
<dbReference type="InterPro" id="IPR001878">
    <property type="entry name" value="Znf_CCHC"/>
</dbReference>
<organism evidence="3 4">
    <name type="scientific">Merluccius polli</name>
    <name type="common">Benguela hake</name>
    <name type="synonym">Merluccius cadenati</name>
    <dbReference type="NCBI Taxonomy" id="89951"/>
    <lineage>
        <taxon>Eukaryota</taxon>
        <taxon>Metazoa</taxon>
        <taxon>Chordata</taxon>
        <taxon>Craniata</taxon>
        <taxon>Vertebrata</taxon>
        <taxon>Euteleostomi</taxon>
        <taxon>Actinopterygii</taxon>
        <taxon>Neopterygii</taxon>
        <taxon>Teleostei</taxon>
        <taxon>Neoteleostei</taxon>
        <taxon>Acanthomorphata</taxon>
        <taxon>Zeiogadaria</taxon>
        <taxon>Gadariae</taxon>
        <taxon>Gadiformes</taxon>
        <taxon>Gadoidei</taxon>
        <taxon>Merlucciidae</taxon>
        <taxon>Merluccius</taxon>
    </lineage>
</organism>
<sequence length="606" mass="68050">MERASLLAKAAALRDKLALEKEEAVWRAEKRCREAEEKRREAEFEAAMKARKEMQTALAESDAKIEVLQKYKNMEMSRAEVDEQKANMKTSFQPPLQFVSSPPKVKHNVLPAPLENAPPSPNMDSNNEPVFNSLCKAMSQQANVTEYLVKNHKATLLPDLTISTFKGDPLEYNTFIRSIEHGIESRTDDNRDRLQFLLQYTSGQPYELVKSCIHMEPSAGYARAKKNSFLIAEAYIKQALDWQTIKPEDGNALQSFALFLTGCSNTMADISYMEDLDNTANIKALANKLPYRLKEAWRKSACELQEKTKKQVKFKDFVDFVNKQVKYILNPLYGNIKDPTAGTREPVRQKPNPQYTETLKPRKVFTTAVVSPETQIKMENDKQATSNAQTVSVNSYGKPCLYCKEEQHSLAVCRKLKGKPHKEKIDFLRSKGLCFACLKHGHMSSGCKEKAQCRECSRPHPTLLHMNTKFSRGETTNKSCNQQSISSALVQMKETFGVTGAGKEDCILSIIPVCVKAQKGTKAVATYAFMDPGSSATFATESLINQLNMSGRNTSISLRTMGNESIVNTRIVTGLEISSLDCNQFIELAEVFSQKTIPVTKDNIPR</sequence>
<proteinExistence type="predicted"/>
<keyword evidence="4" id="KW-1185">Reference proteome</keyword>
<evidence type="ECO:0000313" key="4">
    <source>
        <dbReference type="Proteomes" id="UP001174136"/>
    </source>
</evidence>
<dbReference type="PANTHER" id="PTHR47331">
    <property type="entry name" value="PHD-TYPE DOMAIN-CONTAINING PROTEIN"/>
    <property type="match status" value="1"/>
</dbReference>
<comment type="caution">
    <text evidence="3">The sequence shown here is derived from an EMBL/GenBank/DDBJ whole genome shotgun (WGS) entry which is preliminary data.</text>
</comment>
<feature type="coiled-coil region" evidence="1">
    <location>
        <begin position="3"/>
        <end position="52"/>
    </location>
</feature>
<feature type="domain" description="CCHC-type" evidence="2">
    <location>
        <begin position="433"/>
        <end position="449"/>
    </location>
</feature>
<dbReference type="PANTHER" id="PTHR47331:SF3">
    <property type="match status" value="1"/>
</dbReference>
<feature type="domain" description="CCHC-type" evidence="2">
    <location>
        <begin position="399"/>
        <end position="415"/>
    </location>
</feature>
<evidence type="ECO:0000256" key="1">
    <source>
        <dbReference type="SAM" id="Coils"/>
    </source>
</evidence>
<dbReference type="GO" id="GO:0003676">
    <property type="term" value="F:nucleic acid binding"/>
    <property type="evidence" value="ECO:0007669"/>
    <property type="project" value="InterPro"/>
</dbReference>
<dbReference type="Proteomes" id="UP001174136">
    <property type="component" value="Unassembled WGS sequence"/>
</dbReference>
<dbReference type="GO" id="GO:0008270">
    <property type="term" value="F:zinc ion binding"/>
    <property type="evidence" value="ECO:0007669"/>
    <property type="project" value="InterPro"/>
</dbReference>
<protein>
    <recommendedName>
        <fullName evidence="2">CCHC-type domain-containing protein</fullName>
    </recommendedName>
</protein>
<gene>
    <name evidence="3" type="ORF">N1851_012367</name>
</gene>
<dbReference type="EMBL" id="JAOPHQ010002277">
    <property type="protein sequence ID" value="KAK0147906.1"/>
    <property type="molecule type" value="Genomic_DNA"/>
</dbReference>
<accession>A0AA47P293</accession>
<dbReference type="AlphaFoldDB" id="A0AA47P293"/>
<evidence type="ECO:0000313" key="3">
    <source>
        <dbReference type="EMBL" id="KAK0147906.1"/>
    </source>
</evidence>
<dbReference type="SMART" id="SM00343">
    <property type="entry name" value="ZnF_C2HC"/>
    <property type="match status" value="2"/>
</dbReference>
<name>A0AA47P293_MERPO</name>
<evidence type="ECO:0000259" key="2">
    <source>
        <dbReference type="SMART" id="SM00343"/>
    </source>
</evidence>
<keyword evidence="1" id="KW-0175">Coiled coil</keyword>